<keyword evidence="3" id="KW-1185">Reference proteome</keyword>
<dbReference type="PROSITE" id="PS50181">
    <property type="entry name" value="FBOX"/>
    <property type="match status" value="1"/>
</dbReference>
<dbReference type="InterPro" id="IPR036047">
    <property type="entry name" value="F-box-like_dom_sf"/>
</dbReference>
<proteinExistence type="predicted"/>
<accession>A0A2G8SHE9</accession>
<dbReference type="InterPro" id="IPR001810">
    <property type="entry name" value="F-box_dom"/>
</dbReference>
<dbReference type="Proteomes" id="UP000230002">
    <property type="component" value="Unassembled WGS sequence"/>
</dbReference>
<feature type="domain" description="F-box" evidence="1">
    <location>
        <begin position="60"/>
        <end position="113"/>
    </location>
</feature>
<gene>
    <name evidence="2" type="ORF">GSI_04586</name>
</gene>
<name>A0A2G8SHE9_9APHY</name>
<dbReference type="SUPFAM" id="SSF81383">
    <property type="entry name" value="F-box domain"/>
    <property type="match status" value="1"/>
</dbReference>
<dbReference type="EMBL" id="AYKW01000008">
    <property type="protein sequence ID" value="PIL33137.1"/>
    <property type="molecule type" value="Genomic_DNA"/>
</dbReference>
<comment type="caution">
    <text evidence="2">The sequence shown here is derived from an EMBL/GenBank/DDBJ whole genome shotgun (WGS) entry which is preliminary data.</text>
</comment>
<dbReference type="AlphaFoldDB" id="A0A2G8SHE9"/>
<dbReference type="Pfam" id="PF12937">
    <property type="entry name" value="F-box-like"/>
    <property type="match status" value="1"/>
</dbReference>
<sequence length="157" mass="18158">MTHIPTSVLPFPELADALPLEDVMALSRLAGAREARIWTRNRIEECKKQLDALIAIQNTITPINTLPNELLTKIFASIPIYSWLSAPWMLSMTQICRRWRAVVLATPEFWVKPLEYWADSYNGRELNHHLPVFLERSSPCPLQLYELERSSDKSYYG</sequence>
<evidence type="ECO:0000313" key="2">
    <source>
        <dbReference type="EMBL" id="PIL33137.1"/>
    </source>
</evidence>
<protein>
    <recommendedName>
        <fullName evidence="1">F-box domain-containing protein</fullName>
    </recommendedName>
</protein>
<evidence type="ECO:0000259" key="1">
    <source>
        <dbReference type="PROSITE" id="PS50181"/>
    </source>
</evidence>
<evidence type="ECO:0000313" key="3">
    <source>
        <dbReference type="Proteomes" id="UP000230002"/>
    </source>
</evidence>
<dbReference type="Gene3D" id="1.20.1280.50">
    <property type="match status" value="1"/>
</dbReference>
<organism evidence="2 3">
    <name type="scientific">Ganoderma sinense ZZ0214-1</name>
    <dbReference type="NCBI Taxonomy" id="1077348"/>
    <lineage>
        <taxon>Eukaryota</taxon>
        <taxon>Fungi</taxon>
        <taxon>Dikarya</taxon>
        <taxon>Basidiomycota</taxon>
        <taxon>Agaricomycotina</taxon>
        <taxon>Agaricomycetes</taxon>
        <taxon>Polyporales</taxon>
        <taxon>Polyporaceae</taxon>
        <taxon>Ganoderma</taxon>
    </lineage>
</organism>
<dbReference type="OrthoDB" id="2751071at2759"/>
<reference evidence="2 3" key="1">
    <citation type="journal article" date="2015" name="Sci. Rep.">
        <title>Chromosome-level genome map provides insights into diverse defense mechanisms in the medicinal fungus Ganoderma sinense.</title>
        <authorList>
            <person name="Zhu Y."/>
            <person name="Xu J."/>
            <person name="Sun C."/>
            <person name="Zhou S."/>
            <person name="Xu H."/>
            <person name="Nelson D.R."/>
            <person name="Qian J."/>
            <person name="Song J."/>
            <person name="Luo H."/>
            <person name="Xiang L."/>
            <person name="Li Y."/>
            <person name="Xu Z."/>
            <person name="Ji A."/>
            <person name="Wang L."/>
            <person name="Lu S."/>
            <person name="Hayward A."/>
            <person name="Sun W."/>
            <person name="Li X."/>
            <person name="Schwartz D.C."/>
            <person name="Wang Y."/>
            <person name="Chen S."/>
        </authorList>
    </citation>
    <scope>NUCLEOTIDE SEQUENCE [LARGE SCALE GENOMIC DNA]</scope>
    <source>
        <strain evidence="2 3">ZZ0214-1</strain>
    </source>
</reference>